<accession>A0A366IC80</accession>
<dbReference type="InterPro" id="IPR027417">
    <property type="entry name" value="P-loop_NTPase"/>
</dbReference>
<evidence type="ECO:0000256" key="1">
    <source>
        <dbReference type="ARBA" id="ARBA00008959"/>
    </source>
</evidence>
<evidence type="ECO:0000256" key="4">
    <source>
        <dbReference type="ARBA" id="ARBA00022840"/>
    </source>
</evidence>
<dbReference type="GO" id="GO:0005524">
    <property type="term" value="F:ATP binding"/>
    <property type="evidence" value="ECO:0007669"/>
    <property type="project" value="UniProtKB-KW"/>
</dbReference>
<dbReference type="EMBL" id="QNRX01000003">
    <property type="protein sequence ID" value="RBP68377.1"/>
    <property type="molecule type" value="Genomic_DNA"/>
</dbReference>
<dbReference type="RefSeq" id="WP_341457119.1">
    <property type="nucleotide sequence ID" value="NZ_QNRX01000003.1"/>
</dbReference>
<name>A0A366IC80_9FIRM</name>
<dbReference type="SUPFAM" id="SSF48019">
    <property type="entry name" value="post-AAA+ oligomerization domain-like"/>
    <property type="match status" value="1"/>
</dbReference>
<evidence type="ECO:0000313" key="7">
    <source>
        <dbReference type="Proteomes" id="UP000253490"/>
    </source>
</evidence>
<dbReference type="Pfam" id="PF12002">
    <property type="entry name" value="MgsA_C"/>
    <property type="match status" value="1"/>
</dbReference>
<dbReference type="FunFam" id="1.10.3710.10:FF:000003">
    <property type="entry name" value="ATPase, AAA family protein"/>
    <property type="match status" value="1"/>
</dbReference>
<proteinExistence type="inferred from homology"/>
<dbReference type="Gene3D" id="1.20.272.10">
    <property type="match status" value="1"/>
</dbReference>
<dbReference type="GO" id="GO:0017116">
    <property type="term" value="F:single-stranded DNA helicase activity"/>
    <property type="evidence" value="ECO:0007669"/>
    <property type="project" value="TreeGrafter"/>
</dbReference>
<dbReference type="FunFam" id="1.20.272.10:FF:000001">
    <property type="entry name" value="Putative AAA family ATPase"/>
    <property type="match status" value="1"/>
</dbReference>
<dbReference type="GO" id="GO:0008047">
    <property type="term" value="F:enzyme activator activity"/>
    <property type="evidence" value="ECO:0007669"/>
    <property type="project" value="TreeGrafter"/>
</dbReference>
<evidence type="ECO:0000256" key="2">
    <source>
        <dbReference type="ARBA" id="ARBA00020776"/>
    </source>
</evidence>
<comment type="similarity">
    <text evidence="1">Belongs to the AAA ATPase family. RarA/MGS1/WRNIP1 subfamily.</text>
</comment>
<comment type="caution">
    <text evidence="6">The sequence shown here is derived from an EMBL/GenBank/DDBJ whole genome shotgun (WGS) entry which is preliminary data.</text>
</comment>
<dbReference type="PANTHER" id="PTHR13779">
    <property type="entry name" value="WERNER HELICASE-INTERACTING PROTEIN 1 FAMILY MEMBER"/>
    <property type="match status" value="1"/>
</dbReference>
<dbReference type="GO" id="GO:0000731">
    <property type="term" value="P:DNA synthesis involved in DNA repair"/>
    <property type="evidence" value="ECO:0007669"/>
    <property type="project" value="TreeGrafter"/>
</dbReference>
<dbReference type="Gene3D" id="1.10.8.60">
    <property type="match status" value="1"/>
</dbReference>
<dbReference type="Proteomes" id="UP000253490">
    <property type="component" value="Unassembled WGS sequence"/>
</dbReference>
<keyword evidence="7" id="KW-1185">Reference proteome</keyword>
<dbReference type="InterPro" id="IPR021886">
    <property type="entry name" value="MgsA_C"/>
</dbReference>
<dbReference type="SMART" id="SM00382">
    <property type="entry name" value="AAA"/>
    <property type="match status" value="1"/>
</dbReference>
<dbReference type="InterPro" id="IPR003959">
    <property type="entry name" value="ATPase_AAA_core"/>
</dbReference>
<feature type="domain" description="AAA+ ATPase" evidence="5">
    <location>
        <begin position="53"/>
        <end position="171"/>
    </location>
</feature>
<dbReference type="SUPFAM" id="SSF52540">
    <property type="entry name" value="P-loop containing nucleoside triphosphate hydrolases"/>
    <property type="match status" value="1"/>
</dbReference>
<dbReference type="InterPro" id="IPR003593">
    <property type="entry name" value="AAA+_ATPase"/>
</dbReference>
<evidence type="ECO:0000256" key="3">
    <source>
        <dbReference type="ARBA" id="ARBA00022741"/>
    </source>
</evidence>
<protein>
    <recommendedName>
        <fullName evidence="2">Replication-associated recombination protein A</fullName>
    </recommendedName>
</protein>
<dbReference type="FunFam" id="1.10.8.60:FF:000029">
    <property type="entry name" value="Replication-associated recombination protein A"/>
    <property type="match status" value="1"/>
</dbReference>
<dbReference type="PANTHER" id="PTHR13779:SF7">
    <property type="entry name" value="ATPASE WRNIP1"/>
    <property type="match status" value="1"/>
</dbReference>
<reference evidence="6 7" key="1">
    <citation type="submission" date="2018-06" db="EMBL/GenBank/DDBJ databases">
        <title>Genomic Encyclopedia of Type Strains, Phase IV (KMG-IV): sequencing the most valuable type-strain genomes for metagenomic binning, comparative biology and taxonomic classification.</title>
        <authorList>
            <person name="Goeker M."/>
        </authorList>
    </citation>
    <scope>NUCLEOTIDE SEQUENCE [LARGE SCALE GENOMIC DNA]</scope>
    <source>
        <strain evidence="6 7">DSM 22112</strain>
    </source>
</reference>
<dbReference type="CDD" id="cd18139">
    <property type="entry name" value="HLD_clamp_RarA"/>
    <property type="match status" value="1"/>
</dbReference>
<dbReference type="Gene3D" id="3.40.50.300">
    <property type="entry name" value="P-loop containing nucleotide triphosphate hydrolases"/>
    <property type="match status" value="1"/>
</dbReference>
<dbReference type="CDD" id="cd00009">
    <property type="entry name" value="AAA"/>
    <property type="match status" value="1"/>
</dbReference>
<dbReference type="FunFam" id="3.40.50.300:FF:000345">
    <property type="entry name" value="AAA family ATPase"/>
    <property type="match status" value="1"/>
</dbReference>
<organism evidence="6 7">
    <name type="scientific">Alkalibaculum bacchi</name>
    <dbReference type="NCBI Taxonomy" id="645887"/>
    <lineage>
        <taxon>Bacteria</taxon>
        <taxon>Bacillati</taxon>
        <taxon>Bacillota</taxon>
        <taxon>Clostridia</taxon>
        <taxon>Eubacteriales</taxon>
        <taxon>Eubacteriaceae</taxon>
        <taxon>Alkalibaculum</taxon>
    </lineage>
</organism>
<dbReference type="GO" id="GO:0016887">
    <property type="term" value="F:ATP hydrolysis activity"/>
    <property type="evidence" value="ECO:0007669"/>
    <property type="project" value="InterPro"/>
</dbReference>
<dbReference type="InterPro" id="IPR051314">
    <property type="entry name" value="AAA_ATPase_RarA/MGS1/WRNIP1"/>
</dbReference>
<dbReference type="Gene3D" id="1.10.3710.10">
    <property type="entry name" value="DNA polymerase III clamp loader subunits, C-terminal domain"/>
    <property type="match status" value="1"/>
</dbReference>
<dbReference type="AlphaFoldDB" id="A0A366IC80"/>
<keyword evidence="3" id="KW-0547">Nucleotide-binding</keyword>
<evidence type="ECO:0000259" key="5">
    <source>
        <dbReference type="SMART" id="SM00382"/>
    </source>
</evidence>
<keyword evidence="4" id="KW-0067">ATP-binding</keyword>
<dbReference type="InterPro" id="IPR032423">
    <property type="entry name" value="AAA_assoc_2"/>
</dbReference>
<gene>
    <name evidence="6" type="ORF">DES36_103139</name>
</gene>
<sequence>MQQSFFQQNMENTLKKEAPLSVRMRPVSLEDFFGQEHLVGKGKLLYRSIQADKISSLILYGPPGTGKTTLAKIIANKTQSIFVQINAVTSGIKDIREVIDKARENLGLYGKRTILFIDEIHRFNKSQQDALLPAVEEGIVILVGATTENPYFEVNSPLISRSRVFQLKKLSKESLIHILLKAIEDKRRGLGNIPILIREETLESLALLSEGDARSALNALELAALTTPVDENGRIHITEEIIEECIQRKAVYYDKKGDNHFDTISAFIKSIRGSDPDAAIYWMAKMIEGGEDPKFIARRLIISASEDIGNADPQALVVAVAAFKAVEIIGLPEARINLAQAVTYLASAPKSNASYMAIDKAIENIRKHPLGEVPSHLKDAHYKGAKELGHGIGYKYPHSYEGNYTKQDYLPKEMVNIKYYEPTENGYEKKIKERLEKIKTGGQH</sequence>
<dbReference type="InterPro" id="IPR008921">
    <property type="entry name" value="DNA_pol3_clamp-load_cplx_C"/>
</dbReference>
<dbReference type="GO" id="GO:0006261">
    <property type="term" value="P:DNA-templated DNA replication"/>
    <property type="evidence" value="ECO:0007669"/>
    <property type="project" value="TreeGrafter"/>
</dbReference>
<dbReference type="GO" id="GO:0003677">
    <property type="term" value="F:DNA binding"/>
    <property type="evidence" value="ECO:0007669"/>
    <property type="project" value="InterPro"/>
</dbReference>
<evidence type="ECO:0000313" key="6">
    <source>
        <dbReference type="EMBL" id="RBP68377.1"/>
    </source>
</evidence>
<dbReference type="Pfam" id="PF00004">
    <property type="entry name" value="AAA"/>
    <property type="match status" value="1"/>
</dbReference>
<dbReference type="Pfam" id="PF16193">
    <property type="entry name" value="AAA_assoc_2"/>
    <property type="match status" value="1"/>
</dbReference>